<accession>R9L9V0</accession>
<dbReference type="InterPro" id="IPR036388">
    <property type="entry name" value="WH-like_DNA-bd_sf"/>
</dbReference>
<dbReference type="SUPFAM" id="SSF46785">
    <property type="entry name" value="Winged helix' DNA-binding domain"/>
    <property type="match status" value="1"/>
</dbReference>
<dbReference type="AlphaFoldDB" id="R9L9V0"/>
<evidence type="ECO:0008006" key="4">
    <source>
        <dbReference type="Google" id="ProtNLM"/>
    </source>
</evidence>
<reference evidence="2 3" key="1">
    <citation type="submission" date="2013-04" db="EMBL/GenBank/DDBJ databases">
        <title>The Genome Sequence of Enterorhabdus caecimuris B7.</title>
        <authorList>
            <consortium name="The Broad Institute Genomics Platform"/>
            <consortium name="The Broad Institute Genome Sequencing Center for Infectious Disease"/>
            <person name="Earl A."/>
            <person name="Xavier R."/>
            <person name="Elson C."/>
            <person name="Duck W."/>
            <person name="Walker B."/>
            <person name="Young S."/>
            <person name="Zeng Q."/>
            <person name="Gargeya S."/>
            <person name="Fitzgerald M."/>
            <person name="Haas B."/>
            <person name="Abouelleil A."/>
            <person name="Allen A.W."/>
            <person name="Alvarado L."/>
            <person name="Arachchi H.M."/>
            <person name="Berlin A.M."/>
            <person name="Chapman S.B."/>
            <person name="Gainer-Dewar J."/>
            <person name="Goldberg J."/>
            <person name="Griggs A."/>
            <person name="Gujja S."/>
            <person name="Hansen M."/>
            <person name="Howarth C."/>
            <person name="Imamovic A."/>
            <person name="Ireland A."/>
            <person name="Larimer J."/>
            <person name="McCowan C."/>
            <person name="Murphy C."/>
            <person name="Pearson M."/>
            <person name="Poon T.W."/>
            <person name="Priest M."/>
            <person name="Roberts A."/>
            <person name="Saif S."/>
            <person name="Shea T."/>
            <person name="Sisk P."/>
            <person name="Sykes S."/>
            <person name="Wortman J."/>
            <person name="Nusbaum C."/>
            <person name="Birren B."/>
        </authorList>
    </citation>
    <scope>NUCLEOTIDE SEQUENCE [LARGE SCALE GENOMIC DNA]</scope>
    <source>
        <strain evidence="2 3">B7</strain>
    </source>
</reference>
<evidence type="ECO:0000313" key="3">
    <source>
        <dbReference type="Proteomes" id="UP000014204"/>
    </source>
</evidence>
<dbReference type="Gene3D" id="1.10.10.10">
    <property type="entry name" value="Winged helix-like DNA-binding domain superfamily/Winged helix DNA-binding domain"/>
    <property type="match status" value="1"/>
</dbReference>
<dbReference type="OrthoDB" id="3544497at2"/>
<dbReference type="Proteomes" id="UP000014204">
    <property type="component" value="Unassembled WGS sequence"/>
</dbReference>
<dbReference type="eggNOG" id="COG0640">
    <property type="taxonomic scope" value="Bacteria"/>
</dbReference>
<evidence type="ECO:0000313" key="2">
    <source>
        <dbReference type="EMBL" id="EOS52512.1"/>
    </source>
</evidence>
<dbReference type="HOGENOM" id="CLU_599549_0_0_11"/>
<sequence length="456" mass="50901">MSSNTARDKEDENILASPAQDVMSLGYGLCPQMVFRDARLEPGAKAIYGYLASFAGAGMTAFPSQRLMLEELKMSRPTYSKHLKQLQAYGYVKVERRKNSRNEYMSNVYELVREPMIDDERMEAYRELRIRSLEASRLARRERNVSRDEARIDEIASILGSRELAERAMQAVFSDLDPAGKPPLSNYFTVEENPSSEPVSNNFTVDTPVSNIFTEPVSKNFTLANSVNSIKGKVTTYQPTRDGSQVEEPSEAKIEAGGKGSKGTDDPPESLRALLGISMKPVAPRRMEAVRRAYEQRIAEGYSESDIERSYEAYRAAYLSEHKTLKQAKQLDRWLVDGDGIISYAAIVGVGPKYRSGADPDADASTPVNNAERRALARASTEDLQEALARADSAFRALLVNLEQAKRSKDWGLAGDLTDQACVYLTRHRRQAVGEYLKSLRARARENVRDREGAGK</sequence>
<dbReference type="PATRIC" id="fig|1235794.3.peg.531"/>
<comment type="caution">
    <text evidence="2">The sequence shown here is derived from an EMBL/GenBank/DDBJ whole genome shotgun (WGS) entry which is preliminary data.</text>
</comment>
<dbReference type="Pfam" id="PF13730">
    <property type="entry name" value="HTH_36"/>
    <property type="match status" value="1"/>
</dbReference>
<dbReference type="GeneID" id="82191852"/>
<name>R9L9V0_9ACTN</name>
<dbReference type="EMBL" id="ASSY01000005">
    <property type="protein sequence ID" value="EOS52512.1"/>
    <property type="molecule type" value="Genomic_DNA"/>
</dbReference>
<feature type="region of interest" description="Disordered" evidence="1">
    <location>
        <begin position="235"/>
        <end position="268"/>
    </location>
</feature>
<protein>
    <recommendedName>
        <fullName evidence="4">Helix-turn-helix domain-containing protein</fullName>
    </recommendedName>
</protein>
<organism evidence="2 3">
    <name type="scientific">Adlercreutzia caecimuris B7</name>
    <dbReference type="NCBI Taxonomy" id="1235794"/>
    <lineage>
        <taxon>Bacteria</taxon>
        <taxon>Bacillati</taxon>
        <taxon>Actinomycetota</taxon>
        <taxon>Coriobacteriia</taxon>
        <taxon>Eggerthellales</taxon>
        <taxon>Eggerthellaceae</taxon>
        <taxon>Adlercreutzia</taxon>
    </lineage>
</organism>
<evidence type="ECO:0000256" key="1">
    <source>
        <dbReference type="SAM" id="MobiDB-lite"/>
    </source>
</evidence>
<gene>
    <name evidence="2" type="ORF">C811_00548</name>
</gene>
<dbReference type="STRING" id="1235794.C811_00548"/>
<dbReference type="RefSeq" id="WP_016308776.1">
    <property type="nucleotide sequence ID" value="NZ_KE159646.1"/>
</dbReference>
<keyword evidence="3" id="KW-1185">Reference proteome</keyword>
<proteinExistence type="predicted"/>
<dbReference type="InterPro" id="IPR036390">
    <property type="entry name" value="WH_DNA-bd_sf"/>
</dbReference>